<feature type="signal peptide" evidence="1">
    <location>
        <begin position="1"/>
        <end position="23"/>
    </location>
</feature>
<dbReference type="Proteomes" id="UP000799291">
    <property type="component" value="Unassembled WGS sequence"/>
</dbReference>
<gene>
    <name evidence="2" type="ORF">K458DRAFT_146401</name>
</gene>
<reference evidence="2" key="1">
    <citation type="journal article" date="2020" name="Stud. Mycol.">
        <title>101 Dothideomycetes genomes: a test case for predicting lifestyles and emergence of pathogens.</title>
        <authorList>
            <person name="Haridas S."/>
            <person name="Albert R."/>
            <person name="Binder M."/>
            <person name="Bloem J."/>
            <person name="Labutti K."/>
            <person name="Salamov A."/>
            <person name="Andreopoulos B."/>
            <person name="Baker S."/>
            <person name="Barry K."/>
            <person name="Bills G."/>
            <person name="Bluhm B."/>
            <person name="Cannon C."/>
            <person name="Castanera R."/>
            <person name="Culley D."/>
            <person name="Daum C."/>
            <person name="Ezra D."/>
            <person name="Gonzalez J."/>
            <person name="Henrissat B."/>
            <person name="Kuo A."/>
            <person name="Liang C."/>
            <person name="Lipzen A."/>
            <person name="Lutzoni F."/>
            <person name="Magnuson J."/>
            <person name="Mondo S."/>
            <person name="Nolan M."/>
            <person name="Ohm R."/>
            <person name="Pangilinan J."/>
            <person name="Park H.-J."/>
            <person name="Ramirez L."/>
            <person name="Alfaro M."/>
            <person name="Sun H."/>
            <person name="Tritt A."/>
            <person name="Yoshinaga Y."/>
            <person name="Zwiers L.-H."/>
            <person name="Turgeon B."/>
            <person name="Goodwin S."/>
            <person name="Spatafora J."/>
            <person name="Crous P."/>
            <person name="Grigoriev I."/>
        </authorList>
    </citation>
    <scope>NUCLEOTIDE SEQUENCE</scope>
    <source>
        <strain evidence="2">CBS 122367</strain>
    </source>
</reference>
<keyword evidence="3" id="KW-1185">Reference proteome</keyword>
<evidence type="ECO:0000256" key="1">
    <source>
        <dbReference type="SAM" id="SignalP"/>
    </source>
</evidence>
<accession>A0A6G1JDK2</accession>
<dbReference type="AlphaFoldDB" id="A0A6G1JDK2"/>
<keyword evidence="1" id="KW-0732">Signal</keyword>
<sequence>MESGLHHTTTLCLFLSSCSFEWGFQWLQRGSAGGGRGVVRRVGFRSPIPMSLTLYRKISKIIMLCAMSLPLRDALSMKINSPIVLYLGLR</sequence>
<evidence type="ECO:0000313" key="2">
    <source>
        <dbReference type="EMBL" id="KAF2688311.1"/>
    </source>
</evidence>
<feature type="chain" id="PRO_5026170898" evidence="1">
    <location>
        <begin position="24"/>
        <end position="90"/>
    </location>
</feature>
<protein>
    <submittedName>
        <fullName evidence="2">Uncharacterized protein</fullName>
    </submittedName>
</protein>
<dbReference type="EMBL" id="MU005573">
    <property type="protein sequence ID" value="KAF2688311.1"/>
    <property type="molecule type" value="Genomic_DNA"/>
</dbReference>
<name>A0A6G1JDK2_9PLEO</name>
<organism evidence="2 3">
    <name type="scientific">Lentithecium fluviatile CBS 122367</name>
    <dbReference type="NCBI Taxonomy" id="1168545"/>
    <lineage>
        <taxon>Eukaryota</taxon>
        <taxon>Fungi</taxon>
        <taxon>Dikarya</taxon>
        <taxon>Ascomycota</taxon>
        <taxon>Pezizomycotina</taxon>
        <taxon>Dothideomycetes</taxon>
        <taxon>Pleosporomycetidae</taxon>
        <taxon>Pleosporales</taxon>
        <taxon>Massarineae</taxon>
        <taxon>Lentitheciaceae</taxon>
        <taxon>Lentithecium</taxon>
    </lineage>
</organism>
<proteinExistence type="predicted"/>
<evidence type="ECO:0000313" key="3">
    <source>
        <dbReference type="Proteomes" id="UP000799291"/>
    </source>
</evidence>